<dbReference type="SMART" id="SM00298">
    <property type="entry name" value="CHROMO"/>
    <property type="match status" value="1"/>
</dbReference>
<feature type="region of interest" description="Disordered" evidence="3">
    <location>
        <begin position="145"/>
        <end position="283"/>
    </location>
</feature>
<dbReference type="InterPro" id="IPR016197">
    <property type="entry name" value="Chromo-like_dom_sf"/>
</dbReference>
<evidence type="ECO:0000259" key="4">
    <source>
        <dbReference type="PROSITE" id="PS50013"/>
    </source>
</evidence>
<evidence type="ECO:0000313" key="6">
    <source>
        <dbReference type="Proteomes" id="UP000580250"/>
    </source>
</evidence>
<feature type="compositionally biased region" description="Basic residues" evidence="3">
    <location>
        <begin position="181"/>
        <end position="194"/>
    </location>
</feature>
<dbReference type="Proteomes" id="UP000580250">
    <property type="component" value="Unassembled WGS sequence"/>
</dbReference>
<dbReference type="CDD" id="cd00024">
    <property type="entry name" value="CD_CSD"/>
    <property type="match status" value="1"/>
</dbReference>
<sequence>MAHNVKEENISFSDHDYVPPLDEQLDEINLDNVFIDVENVESNETVTSRRTIKKPQIFTMDKLEKQTKKRKAPKSGNVGRKNIKKEVPQYEVDYIFGKRSDKLHKGKIEYRVFWKGYAISDASWEPEDNLRHCYEAIEKYERSQGLVPTKASKQKEAKLENIEDSKPTTSASKQVSSNGKNGKKNGRKKGKKRASSVGVDKKPVTKKQKLEEFPGTRARSTSFTKRKGSNSSNDGKTTTATNSFNSKNTTPLRSDSLEGQNGNKAGVVTRKHIRKRTMKMEEC</sequence>
<keyword evidence="2" id="KW-0539">Nucleus</keyword>
<dbReference type="Pfam" id="PF00385">
    <property type="entry name" value="Chromo"/>
    <property type="match status" value="1"/>
</dbReference>
<evidence type="ECO:0000256" key="3">
    <source>
        <dbReference type="SAM" id="MobiDB-lite"/>
    </source>
</evidence>
<feature type="domain" description="Chromo" evidence="4">
    <location>
        <begin position="90"/>
        <end position="152"/>
    </location>
</feature>
<dbReference type="InterPro" id="IPR023780">
    <property type="entry name" value="Chromo_domain"/>
</dbReference>
<accession>A0A6V7U807</accession>
<feature type="compositionally biased region" description="Basic and acidic residues" evidence="3">
    <location>
        <begin position="153"/>
        <end position="166"/>
    </location>
</feature>
<evidence type="ECO:0000313" key="5">
    <source>
        <dbReference type="EMBL" id="CAD2145955.1"/>
    </source>
</evidence>
<evidence type="ECO:0000256" key="2">
    <source>
        <dbReference type="ARBA" id="ARBA00023242"/>
    </source>
</evidence>
<feature type="compositionally biased region" description="Polar residues" evidence="3">
    <location>
        <begin position="218"/>
        <end position="263"/>
    </location>
</feature>
<dbReference type="InterPro" id="IPR051219">
    <property type="entry name" value="Heterochromatin_chromo-domain"/>
</dbReference>
<feature type="compositionally biased region" description="Basic and acidic residues" evidence="3">
    <location>
        <begin position="199"/>
        <end position="214"/>
    </location>
</feature>
<dbReference type="PROSITE" id="PS50013">
    <property type="entry name" value="CHROMO_2"/>
    <property type="match status" value="1"/>
</dbReference>
<organism evidence="5 6">
    <name type="scientific">Meloidogyne enterolobii</name>
    <name type="common">Root-knot nematode worm</name>
    <name type="synonym">Meloidogyne mayaguensis</name>
    <dbReference type="NCBI Taxonomy" id="390850"/>
    <lineage>
        <taxon>Eukaryota</taxon>
        <taxon>Metazoa</taxon>
        <taxon>Ecdysozoa</taxon>
        <taxon>Nematoda</taxon>
        <taxon>Chromadorea</taxon>
        <taxon>Rhabditida</taxon>
        <taxon>Tylenchina</taxon>
        <taxon>Tylenchomorpha</taxon>
        <taxon>Tylenchoidea</taxon>
        <taxon>Meloidogynidae</taxon>
        <taxon>Meloidogyninae</taxon>
        <taxon>Meloidogyne</taxon>
    </lineage>
</organism>
<comment type="subcellular location">
    <subcellularLocation>
        <location evidence="1">Nucleus</location>
    </subcellularLocation>
</comment>
<dbReference type="PANTHER" id="PTHR22812">
    <property type="entry name" value="CHROMOBOX PROTEIN"/>
    <property type="match status" value="1"/>
</dbReference>
<dbReference type="InterPro" id="IPR000953">
    <property type="entry name" value="Chromo/chromo_shadow_dom"/>
</dbReference>
<proteinExistence type="predicted"/>
<dbReference type="AlphaFoldDB" id="A0A6V7U807"/>
<comment type="caution">
    <text evidence="5">The sequence shown here is derived from an EMBL/GenBank/DDBJ whole genome shotgun (WGS) entry which is preliminary data.</text>
</comment>
<dbReference type="OrthoDB" id="433924at2759"/>
<name>A0A6V7U807_MELEN</name>
<dbReference type="GO" id="GO:0005634">
    <property type="term" value="C:nucleus"/>
    <property type="evidence" value="ECO:0007669"/>
    <property type="project" value="UniProtKB-SubCell"/>
</dbReference>
<protein>
    <recommendedName>
        <fullName evidence="4">Chromo domain-containing protein</fullName>
    </recommendedName>
</protein>
<dbReference type="Gene3D" id="2.40.50.40">
    <property type="match status" value="1"/>
</dbReference>
<dbReference type="EMBL" id="CAJEWN010000036">
    <property type="protein sequence ID" value="CAD2145955.1"/>
    <property type="molecule type" value="Genomic_DNA"/>
</dbReference>
<dbReference type="SUPFAM" id="SSF54160">
    <property type="entry name" value="Chromo domain-like"/>
    <property type="match status" value="1"/>
</dbReference>
<gene>
    <name evidence="5" type="ORF">MENT_LOCUS8454</name>
</gene>
<reference evidence="5 6" key="1">
    <citation type="submission" date="2020-08" db="EMBL/GenBank/DDBJ databases">
        <authorList>
            <person name="Koutsovoulos G."/>
            <person name="Danchin GJ E."/>
        </authorList>
    </citation>
    <scope>NUCLEOTIDE SEQUENCE [LARGE SCALE GENOMIC DNA]</scope>
</reference>
<evidence type="ECO:0000256" key="1">
    <source>
        <dbReference type="ARBA" id="ARBA00004123"/>
    </source>
</evidence>